<evidence type="ECO:0000313" key="3">
    <source>
        <dbReference type="Proteomes" id="UP000321805"/>
    </source>
</evidence>
<dbReference type="EMBL" id="CP042430">
    <property type="protein sequence ID" value="QEC47961.1"/>
    <property type="molecule type" value="Genomic_DNA"/>
</dbReference>
<evidence type="ECO:0000313" key="2">
    <source>
        <dbReference type="EMBL" id="QEC47961.1"/>
    </source>
</evidence>
<keyword evidence="3" id="KW-1185">Reference proteome</keyword>
<accession>A0A5B8U4U1</accession>
<dbReference type="OrthoDB" id="5996503at2"/>
<dbReference type="KEGG" id="bsol:FSW04_10530"/>
<organism evidence="2 3">
    <name type="scientific">Baekduia soli</name>
    <dbReference type="NCBI Taxonomy" id="496014"/>
    <lineage>
        <taxon>Bacteria</taxon>
        <taxon>Bacillati</taxon>
        <taxon>Actinomycetota</taxon>
        <taxon>Thermoleophilia</taxon>
        <taxon>Solirubrobacterales</taxon>
        <taxon>Baekduiaceae</taxon>
        <taxon>Baekduia</taxon>
    </lineage>
</organism>
<dbReference type="Proteomes" id="UP000321805">
    <property type="component" value="Chromosome"/>
</dbReference>
<evidence type="ECO:0000259" key="1">
    <source>
        <dbReference type="Pfam" id="PF09851"/>
    </source>
</evidence>
<sequence length="136" mass="14333">MPEKHGLGFGHGRIVEYEDGTAAYLPTGAFTKAFRVRIADVTGFAVAPGKRTFERTLTLLGAGGALGSVKVNQGTPEVVETWFRTHPDFGGAARAAPGADLPPLVADELRKLAALRSEGVLSEDEFAALKARLLGD</sequence>
<proteinExistence type="predicted"/>
<gene>
    <name evidence="2" type="ORF">FSW04_10530</name>
</gene>
<dbReference type="RefSeq" id="WP_146919006.1">
    <property type="nucleotide sequence ID" value="NZ_CP042430.1"/>
</dbReference>
<name>A0A5B8U4U1_9ACTN</name>
<reference evidence="2 3" key="1">
    <citation type="journal article" date="2018" name="J. Microbiol.">
        <title>Baekduia soli gen. nov., sp. nov., a novel bacterium isolated from the soil of Baekdu Mountain and proposal of a novel family name, Baekduiaceae fam. nov.</title>
        <authorList>
            <person name="An D.S."/>
            <person name="Siddiqi M.Z."/>
            <person name="Kim K.H."/>
            <person name="Yu H.S."/>
            <person name="Im W.T."/>
        </authorList>
    </citation>
    <scope>NUCLEOTIDE SEQUENCE [LARGE SCALE GENOMIC DNA]</scope>
    <source>
        <strain evidence="2 3">BR7-21</strain>
    </source>
</reference>
<dbReference type="InterPro" id="IPR018649">
    <property type="entry name" value="SHOCT"/>
</dbReference>
<protein>
    <submittedName>
        <fullName evidence="2">SHOCT domain-containing protein</fullName>
    </submittedName>
</protein>
<feature type="domain" description="SHOCT" evidence="1">
    <location>
        <begin position="107"/>
        <end position="134"/>
    </location>
</feature>
<dbReference type="AlphaFoldDB" id="A0A5B8U4U1"/>
<dbReference type="Pfam" id="PF09851">
    <property type="entry name" value="SHOCT"/>
    <property type="match status" value="1"/>
</dbReference>